<dbReference type="InterPro" id="IPR006103">
    <property type="entry name" value="Glyco_hydro_2_cat"/>
</dbReference>
<organism evidence="10 11">
    <name type="scientific">Chitinophaga japonensis</name>
    <name type="common">Flexibacter japonensis</name>
    <dbReference type="NCBI Taxonomy" id="104662"/>
    <lineage>
        <taxon>Bacteria</taxon>
        <taxon>Pseudomonadati</taxon>
        <taxon>Bacteroidota</taxon>
        <taxon>Chitinophagia</taxon>
        <taxon>Chitinophagales</taxon>
        <taxon>Chitinophagaceae</taxon>
        <taxon>Chitinophaga</taxon>
    </lineage>
</organism>
<dbReference type="Gene3D" id="2.60.120.260">
    <property type="entry name" value="Galactose-binding domain-like"/>
    <property type="match status" value="1"/>
</dbReference>
<keyword evidence="3" id="KW-0326">Glycosidase</keyword>
<dbReference type="InterPro" id="IPR006104">
    <property type="entry name" value="Glyco_hydro_2_N"/>
</dbReference>
<dbReference type="Pfam" id="PF16355">
    <property type="entry name" value="DUF4982"/>
    <property type="match status" value="1"/>
</dbReference>
<dbReference type="SUPFAM" id="SSF49785">
    <property type="entry name" value="Galactose-binding domain-like"/>
    <property type="match status" value="1"/>
</dbReference>
<dbReference type="InterPro" id="IPR023232">
    <property type="entry name" value="Glyco_hydro_2_AS"/>
</dbReference>
<evidence type="ECO:0000256" key="4">
    <source>
        <dbReference type="SAM" id="SignalP"/>
    </source>
</evidence>
<accession>A0A562T4T1</accession>
<dbReference type="AlphaFoldDB" id="A0A562T4T1"/>
<dbReference type="Gene3D" id="3.20.20.80">
    <property type="entry name" value="Glycosidases"/>
    <property type="match status" value="1"/>
</dbReference>
<dbReference type="SUPFAM" id="SSF49373">
    <property type="entry name" value="Invasin/intimin cell-adhesion fragments"/>
    <property type="match status" value="1"/>
</dbReference>
<feature type="domain" description="Glycoside hydrolase family 2 immunoglobulin-like beta-sandwich" evidence="5">
    <location>
        <begin position="190"/>
        <end position="294"/>
    </location>
</feature>
<dbReference type="InterPro" id="IPR051913">
    <property type="entry name" value="GH2_Domain-Containing"/>
</dbReference>
<dbReference type="SUPFAM" id="SSF51445">
    <property type="entry name" value="(Trans)glycosidases"/>
    <property type="match status" value="1"/>
</dbReference>
<dbReference type="InterPro" id="IPR036156">
    <property type="entry name" value="Beta-gal/glucu_dom_sf"/>
</dbReference>
<dbReference type="InterPro" id="IPR008979">
    <property type="entry name" value="Galactose-bd-like_sf"/>
</dbReference>
<evidence type="ECO:0000313" key="10">
    <source>
        <dbReference type="EMBL" id="TWI88288.1"/>
    </source>
</evidence>
<dbReference type="InterPro" id="IPR017853">
    <property type="entry name" value="GH"/>
</dbReference>
<feature type="chain" id="PRO_5022172526" evidence="4">
    <location>
        <begin position="18"/>
        <end position="793"/>
    </location>
</feature>
<feature type="domain" description="Glycosyl hydrolases family 2 sugar binding" evidence="7">
    <location>
        <begin position="53"/>
        <end position="177"/>
    </location>
</feature>
<sequence length="793" mass="89134">MKIFFVLLLLIAAGANAQDNNRVQLFDADWRFHRGGAQGADEPGFDDAGWRKVDLPHDWSIEDLPGTNSPFSPDAISQPNGGFTTGGTGWYRKTFTIPAADKGKRIQVQFDGVYMNAEVYINGKRMGKHPYGYTSFWYDITDRIRFGEKNVLAVKVRNEGENSRWYAGSGIYRHVWLKVLHPLHVAQWGTFVTTPVVSKAAAKVQVQAKIKNETRDAATVKVVTRIVDAAGKAVAATETTQKMDSLATGQWNQDMTVRDPALWSVDAPVLYTVITEVYQGAQLTDKMSTPFGIRTISADAVNGFRLNGQPLELKGGCVHHDNGPLGAKAFDRAEERRVALLKASGYNAIRCSHNPPSPAFLDACDRLGMLVIDEAFDIWGDGKNPDDYHRYFNEWWQRDLESMLYRDRNHPSVIMWSTGNEIPHREKPEVARVAKMLSDFIRTVDTTRFITCGVNGIAPDKDAFLSTLDIAGYNYARDKYVVSHERKPERVIIATESFPLEAFEYWTAVEDHPWVVGDFVWTAFDYIGEASIGWLGYWQAQWFYPWNLAYCGDIDICGWKRPQSYYRDALWKEDQLAVFVKPPQPSFPINHDKVDWSHWEWHDVVADWNWPGHENKPLEVNVYSSCEQVELFLDGRSLGKKATSRSNKFTAVWQVPYKAGTLKAIGYTRGREVNNAVLRTAASPVQLELNADRTTIHADGQDLSYITVTLQDADGVRHPKAEDEIQFTITGPGTIAGVGNANPRSVESYQRPQRKAWQGRCLVIVRSTGQAGEIVVKAAADGLKAGEVRIKAE</sequence>
<dbReference type="PANTHER" id="PTHR42732:SF1">
    <property type="entry name" value="BETA-MANNOSIDASE"/>
    <property type="match status" value="1"/>
</dbReference>
<dbReference type="SUPFAM" id="SSF49303">
    <property type="entry name" value="beta-Galactosidase/glucuronidase domain"/>
    <property type="match status" value="1"/>
</dbReference>
<keyword evidence="11" id="KW-1185">Reference proteome</keyword>
<dbReference type="Pfam" id="PF02836">
    <property type="entry name" value="Glyco_hydro_2_C"/>
    <property type="match status" value="1"/>
</dbReference>
<dbReference type="EMBL" id="VLLG01000003">
    <property type="protein sequence ID" value="TWI88288.1"/>
    <property type="molecule type" value="Genomic_DNA"/>
</dbReference>
<dbReference type="PANTHER" id="PTHR42732">
    <property type="entry name" value="BETA-GALACTOSIDASE"/>
    <property type="match status" value="1"/>
</dbReference>
<feature type="signal peptide" evidence="4">
    <location>
        <begin position="1"/>
        <end position="17"/>
    </location>
</feature>
<evidence type="ECO:0000259" key="6">
    <source>
        <dbReference type="Pfam" id="PF02836"/>
    </source>
</evidence>
<dbReference type="Pfam" id="PF00703">
    <property type="entry name" value="Glyco_hydro_2"/>
    <property type="match status" value="1"/>
</dbReference>
<dbReference type="InterPro" id="IPR013783">
    <property type="entry name" value="Ig-like_fold"/>
</dbReference>
<dbReference type="PROSITE" id="PS00608">
    <property type="entry name" value="GLYCOSYL_HYDROL_F2_2"/>
    <property type="match status" value="1"/>
</dbReference>
<dbReference type="OrthoDB" id="9801077at2"/>
<gene>
    <name evidence="10" type="ORF">LX66_2373</name>
</gene>
<name>A0A562T4T1_CHIJA</name>
<feature type="domain" description="Glycoside hydrolase family 2 catalytic" evidence="6">
    <location>
        <begin position="304"/>
        <end position="475"/>
    </location>
</feature>
<evidence type="ECO:0000256" key="1">
    <source>
        <dbReference type="ARBA" id="ARBA00007401"/>
    </source>
</evidence>
<evidence type="ECO:0000259" key="9">
    <source>
        <dbReference type="Pfam" id="PF18565"/>
    </source>
</evidence>
<comment type="similarity">
    <text evidence="1">Belongs to the glycosyl hydrolase 2 family.</text>
</comment>
<feature type="domain" description="Glycoside hydrolase family 2" evidence="9">
    <location>
        <begin position="687"/>
        <end position="788"/>
    </location>
</feature>
<evidence type="ECO:0000259" key="5">
    <source>
        <dbReference type="Pfam" id="PF00703"/>
    </source>
</evidence>
<dbReference type="GO" id="GO:0005975">
    <property type="term" value="P:carbohydrate metabolic process"/>
    <property type="evidence" value="ECO:0007669"/>
    <property type="project" value="InterPro"/>
</dbReference>
<comment type="caution">
    <text evidence="10">The sequence shown here is derived from an EMBL/GenBank/DDBJ whole genome shotgun (WGS) entry which is preliminary data.</text>
</comment>
<dbReference type="InterPro" id="IPR008964">
    <property type="entry name" value="Invasin/intimin_cell_adhesion"/>
</dbReference>
<evidence type="ECO:0000256" key="2">
    <source>
        <dbReference type="ARBA" id="ARBA00022801"/>
    </source>
</evidence>
<evidence type="ECO:0000259" key="7">
    <source>
        <dbReference type="Pfam" id="PF02837"/>
    </source>
</evidence>
<dbReference type="Pfam" id="PF18565">
    <property type="entry name" value="Glyco_hydro2_C5"/>
    <property type="match status" value="1"/>
</dbReference>
<evidence type="ECO:0000256" key="3">
    <source>
        <dbReference type="ARBA" id="ARBA00023295"/>
    </source>
</evidence>
<dbReference type="GO" id="GO:0004553">
    <property type="term" value="F:hydrolase activity, hydrolyzing O-glycosyl compounds"/>
    <property type="evidence" value="ECO:0007669"/>
    <property type="project" value="InterPro"/>
</dbReference>
<dbReference type="InterPro" id="IPR040605">
    <property type="entry name" value="Glyco_hydro2_dom5"/>
</dbReference>
<dbReference type="Gene3D" id="2.60.40.10">
    <property type="entry name" value="Immunoglobulins"/>
    <property type="match status" value="3"/>
</dbReference>
<proteinExistence type="inferred from homology"/>
<dbReference type="PRINTS" id="PR00132">
    <property type="entry name" value="GLHYDRLASE2"/>
</dbReference>
<reference evidence="10 11" key="1">
    <citation type="journal article" date="2013" name="Stand. Genomic Sci.">
        <title>Genomic Encyclopedia of Type Strains, Phase I: The one thousand microbial genomes (KMG-I) project.</title>
        <authorList>
            <person name="Kyrpides N.C."/>
            <person name="Woyke T."/>
            <person name="Eisen J.A."/>
            <person name="Garrity G."/>
            <person name="Lilburn T.G."/>
            <person name="Beck B.J."/>
            <person name="Whitman W.B."/>
            <person name="Hugenholtz P."/>
            <person name="Klenk H.P."/>
        </authorList>
    </citation>
    <scope>NUCLEOTIDE SEQUENCE [LARGE SCALE GENOMIC DNA]</scope>
    <source>
        <strain evidence="10 11">DSM 13484</strain>
    </source>
</reference>
<dbReference type="Pfam" id="PF02837">
    <property type="entry name" value="Glyco_hydro_2_N"/>
    <property type="match status" value="1"/>
</dbReference>
<dbReference type="InterPro" id="IPR006102">
    <property type="entry name" value="Ig-like_GH2"/>
</dbReference>
<keyword evidence="4" id="KW-0732">Signal</keyword>
<evidence type="ECO:0000313" key="11">
    <source>
        <dbReference type="Proteomes" id="UP000316778"/>
    </source>
</evidence>
<feature type="domain" description="DUF4982" evidence="8">
    <location>
        <begin position="616"/>
        <end position="673"/>
    </location>
</feature>
<dbReference type="InterPro" id="IPR032311">
    <property type="entry name" value="DUF4982"/>
</dbReference>
<dbReference type="InterPro" id="IPR006101">
    <property type="entry name" value="Glyco_hydro_2"/>
</dbReference>
<evidence type="ECO:0000259" key="8">
    <source>
        <dbReference type="Pfam" id="PF16355"/>
    </source>
</evidence>
<dbReference type="RefSeq" id="WP_145713398.1">
    <property type="nucleotide sequence ID" value="NZ_BAAAFY010000001.1"/>
</dbReference>
<keyword evidence="2" id="KW-0378">Hydrolase</keyword>
<protein>
    <submittedName>
        <fullName evidence="10">Beta-galactosidase</fullName>
    </submittedName>
</protein>
<dbReference type="Proteomes" id="UP000316778">
    <property type="component" value="Unassembled WGS sequence"/>
</dbReference>